<dbReference type="InterPro" id="IPR001270">
    <property type="entry name" value="ClpA/B"/>
</dbReference>
<evidence type="ECO:0000313" key="8">
    <source>
        <dbReference type="EMBL" id="SME90123.1"/>
    </source>
</evidence>
<feature type="coiled-coil region" evidence="6">
    <location>
        <begin position="421"/>
        <end position="474"/>
    </location>
</feature>
<dbReference type="PROSITE" id="PS00870">
    <property type="entry name" value="CLPAB_1"/>
    <property type="match status" value="1"/>
</dbReference>
<dbReference type="Gene3D" id="1.10.1780.10">
    <property type="entry name" value="Clp, N-terminal domain"/>
    <property type="match status" value="1"/>
</dbReference>
<dbReference type="CDD" id="cd19499">
    <property type="entry name" value="RecA-like_ClpB_Hsp104-like"/>
    <property type="match status" value="1"/>
</dbReference>
<dbReference type="CDD" id="cd00009">
    <property type="entry name" value="AAA"/>
    <property type="match status" value="1"/>
</dbReference>
<keyword evidence="8" id="KW-0378">Hydrolase</keyword>
<dbReference type="GO" id="GO:0005737">
    <property type="term" value="C:cytoplasm"/>
    <property type="evidence" value="ECO:0007669"/>
    <property type="project" value="TreeGrafter"/>
</dbReference>
<dbReference type="STRING" id="1513793.SAMN06296036_101339"/>
<accession>A0A1Y6B3T9</accession>
<evidence type="ECO:0000256" key="4">
    <source>
        <dbReference type="ARBA" id="ARBA00023186"/>
    </source>
</evidence>
<dbReference type="GO" id="GO:0016887">
    <property type="term" value="F:ATP hydrolysis activity"/>
    <property type="evidence" value="ECO:0007669"/>
    <property type="project" value="InterPro"/>
</dbReference>
<dbReference type="GO" id="GO:0006508">
    <property type="term" value="P:proteolysis"/>
    <property type="evidence" value="ECO:0007669"/>
    <property type="project" value="UniProtKB-KW"/>
</dbReference>
<dbReference type="OrthoDB" id="9803641at2"/>
<dbReference type="InterPro" id="IPR018368">
    <property type="entry name" value="ClpA/B_CS1"/>
</dbReference>
<dbReference type="InterPro" id="IPR050130">
    <property type="entry name" value="ClpA_ClpB"/>
</dbReference>
<evidence type="ECO:0000256" key="1">
    <source>
        <dbReference type="ARBA" id="ARBA00022737"/>
    </source>
</evidence>
<dbReference type="PRINTS" id="PR00300">
    <property type="entry name" value="CLPPROTEASEA"/>
</dbReference>
<feature type="domain" description="Clp R" evidence="7">
    <location>
        <begin position="6"/>
        <end position="155"/>
    </location>
</feature>
<dbReference type="GO" id="GO:0034605">
    <property type="term" value="P:cellular response to heat"/>
    <property type="evidence" value="ECO:0007669"/>
    <property type="project" value="TreeGrafter"/>
</dbReference>
<reference evidence="9" key="1">
    <citation type="submission" date="2017-04" db="EMBL/GenBank/DDBJ databases">
        <authorList>
            <person name="Varghese N."/>
            <person name="Submissions S."/>
        </authorList>
    </citation>
    <scope>NUCLEOTIDE SEQUENCE [LARGE SCALE GENOMIC DNA]</scope>
    <source>
        <strain evidence="9">RKEM611</strain>
    </source>
</reference>
<dbReference type="GO" id="GO:0005524">
    <property type="term" value="F:ATP binding"/>
    <property type="evidence" value="ECO:0007669"/>
    <property type="project" value="UniProtKB-KW"/>
</dbReference>
<dbReference type="FunFam" id="3.40.50.300:FF:000025">
    <property type="entry name" value="ATP-dependent Clp protease subunit"/>
    <property type="match status" value="1"/>
</dbReference>
<dbReference type="InterPro" id="IPR004176">
    <property type="entry name" value="Clp_R_N"/>
</dbReference>
<keyword evidence="6" id="KW-0175">Coiled coil</keyword>
<dbReference type="SMART" id="SM01086">
    <property type="entry name" value="ClpB_D2-small"/>
    <property type="match status" value="1"/>
</dbReference>
<organism evidence="8 9">
    <name type="scientific">Pseudobacteriovorax antillogorgiicola</name>
    <dbReference type="NCBI Taxonomy" id="1513793"/>
    <lineage>
        <taxon>Bacteria</taxon>
        <taxon>Pseudomonadati</taxon>
        <taxon>Bdellovibrionota</taxon>
        <taxon>Oligoflexia</taxon>
        <taxon>Oligoflexales</taxon>
        <taxon>Pseudobacteriovoracaceae</taxon>
        <taxon>Pseudobacteriovorax</taxon>
    </lineage>
</organism>
<protein>
    <submittedName>
        <fullName evidence="8">ATP-dependent Clp protease ATP-binding subunit ClpC</fullName>
    </submittedName>
</protein>
<gene>
    <name evidence="8" type="ORF">SAMN06296036_101339</name>
</gene>
<keyword evidence="9" id="KW-1185">Reference proteome</keyword>
<dbReference type="Proteomes" id="UP000192907">
    <property type="component" value="Unassembled WGS sequence"/>
</dbReference>
<dbReference type="Pfam" id="PF02861">
    <property type="entry name" value="Clp_N"/>
    <property type="match status" value="1"/>
</dbReference>
<dbReference type="InterPro" id="IPR003959">
    <property type="entry name" value="ATPase_AAA_core"/>
</dbReference>
<evidence type="ECO:0000313" key="9">
    <source>
        <dbReference type="Proteomes" id="UP000192907"/>
    </source>
</evidence>
<dbReference type="RefSeq" id="WP_132314543.1">
    <property type="nucleotide sequence ID" value="NZ_FWZT01000001.1"/>
</dbReference>
<keyword evidence="1 5" id="KW-0677">Repeat</keyword>
<proteinExistence type="predicted"/>
<dbReference type="Gene3D" id="4.10.860.10">
    <property type="entry name" value="UVR domain"/>
    <property type="match status" value="1"/>
</dbReference>
<dbReference type="AlphaFoldDB" id="A0A1Y6B3T9"/>
<dbReference type="EMBL" id="FWZT01000001">
    <property type="protein sequence ID" value="SME90123.1"/>
    <property type="molecule type" value="Genomic_DNA"/>
</dbReference>
<evidence type="ECO:0000259" key="7">
    <source>
        <dbReference type="PROSITE" id="PS51903"/>
    </source>
</evidence>
<evidence type="ECO:0000256" key="6">
    <source>
        <dbReference type="SAM" id="Coils"/>
    </source>
</evidence>
<dbReference type="PANTHER" id="PTHR11638:SF18">
    <property type="entry name" value="HEAT SHOCK PROTEIN 104"/>
    <property type="match status" value="1"/>
</dbReference>
<keyword evidence="8" id="KW-0645">Protease</keyword>
<dbReference type="GO" id="GO:0008233">
    <property type="term" value="F:peptidase activity"/>
    <property type="evidence" value="ECO:0007669"/>
    <property type="project" value="UniProtKB-KW"/>
</dbReference>
<sequence length="816" mass="91120">MVQRLIKNSTVKVTEALQAALMEYANQRKSVVGPEGILVALVDQKDSIVIKVLNELDKDPGDVRAKIVDIAISSINSLPQFHPGQVSQIRMTKEVENLFEAADRERRRMGDTYISTGALFLACFDGSVPANANILSEVGLDYQACSKALEDIRGNQKISDREEESRQSVLEEYTTDLTLMARREQLDPVIGRDFEIDRVIQILSRRKKNNPLLLGEPGVGKTVIAEGLANRIISADVPDYLRNKRILSLEISNILAGAKMQGEFEERLKAITDEIVAAAGQIILFIDEIHTVVGAGRSSGGLDASNMLKPALARGDLQCIGATTNKEYKQYIESDKALERRFQVVRVEEPSVATTIEILKGLKARYEAHHGIQYTDDALVAAAELSDRYLQERSLPDKAIDLIDEAGSERRLKVIYVPPELRKLEKERQDLIDEKSKAFNEQDFEQMSMFQMKLAQLEDELAEKRKAVDSAREGLDTFVDHETIANLISKNTGIPAQKMVSDESEKLMQLESHLQKRVIGQEHAVGSVANAIRRNRSGLKKKNTPIASFLFLGPTGVGKTELAKAIAAEVMDDESRIIRIDMSEYMERHDVSKLIGSPPGYVGYGEGGQLTEKVRRQPYSVVLFDEFEKAHPDVFNLLLQILDEGWLTDSEGQRVSFANTVVIGTSNLGSEVMGEKKTPIGIGSRVTEWSKDDESKEVFKVVKRHLRPEFINRLDEIIIFNRLNDDEFRAIFDIVLEDLRDRVVGLGMKLEVDEEVKQLVLGSIDTNQYGARPLKRKVQDLLENEIANHLIVKSSDSINLIKIGLVDGDIAVSSES</sequence>
<dbReference type="Pfam" id="PF07724">
    <property type="entry name" value="AAA_2"/>
    <property type="match status" value="1"/>
</dbReference>
<evidence type="ECO:0000256" key="2">
    <source>
        <dbReference type="ARBA" id="ARBA00022741"/>
    </source>
</evidence>
<keyword evidence="2" id="KW-0547">Nucleotide-binding</keyword>
<dbReference type="PROSITE" id="PS51903">
    <property type="entry name" value="CLP_R"/>
    <property type="match status" value="1"/>
</dbReference>
<dbReference type="PANTHER" id="PTHR11638">
    <property type="entry name" value="ATP-DEPENDENT CLP PROTEASE"/>
    <property type="match status" value="1"/>
</dbReference>
<dbReference type="FunFam" id="3.40.50.300:FF:000010">
    <property type="entry name" value="Chaperone clpB 1, putative"/>
    <property type="match status" value="1"/>
</dbReference>
<dbReference type="Gene3D" id="3.40.50.300">
    <property type="entry name" value="P-loop containing nucleotide triphosphate hydrolases"/>
    <property type="match status" value="2"/>
</dbReference>
<dbReference type="SMART" id="SM00382">
    <property type="entry name" value="AAA"/>
    <property type="match status" value="2"/>
</dbReference>
<dbReference type="InterPro" id="IPR019489">
    <property type="entry name" value="Clp_ATPase_C"/>
</dbReference>
<dbReference type="SUPFAM" id="SSF81923">
    <property type="entry name" value="Double Clp-N motif"/>
    <property type="match status" value="1"/>
</dbReference>
<dbReference type="Pfam" id="PF10431">
    <property type="entry name" value="ClpB_D2-small"/>
    <property type="match status" value="1"/>
</dbReference>
<dbReference type="Pfam" id="PF00004">
    <property type="entry name" value="AAA"/>
    <property type="match status" value="1"/>
</dbReference>
<dbReference type="InterPro" id="IPR003593">
    <property type="entry name" value="AAA+_ATPase"/>
</dbReference>
<dbReference type="InterPro" id="IPR041546">
    <property type="entry name" value="ClpA/ClpB_AAA_lid"/>
</dbReference>
<dbReference type="Gene3D" id="1.10.8.60">
    <property type="match status" value="2"/>
</dbReference>
<evidence type="ECO:0000256" key="5">
    <source>
        <dbReference type="PROSITE-ProRule" id="PRU01251"/>
    </source>
</evidence>
<dbReference type="InterPro" id="IPR036628">
    <property type="entry name" value="Clp_N_dom_sf"/>
</dbReference>
<keyword evidence="3 8" id="KW-0067">ATP-binding</keyword>
<dbReference type="SUPFAM" id="SSF52540">
    <property type="entry name" value="P-loop containing nucleoside triphosphate hydrolases"/>
    <property type="match status" value="2"/>
</dbReference>
<dbReference type="InterPro" id="IPR027417">
    <property type="entry name" value="P-loop_NTPase"/>
</dbReference>
<evidence type="ECO:0000256" key="3">
    <source>
        <dbReference type="ARBA" id="ARBA00022840"/>
    </source>
</evidence>
<name>A0A1Y6B3T9_9BACT</name>
<keyword evidence="4" id="KW-0143">Chaperone</keyword>
<dbReference type="Pfam" id="PF17871">
    <property type="entry name" value="AAA_lid_9"/>
    <property type="match status" value="1"/>
</dbReference>